<dbReference type="GO" id="GO:0008270">
    <property type="term" value="F:zinc ion binding"/>
    <property type="evidence" value="ECO:0007669"/>
    <property type="project" value="InterPro"/>
</dbReference>
<evidence type="ECO:0000259" key="8">
    <source>
        <dbReference type="PROSITE" id="PS50048"/>
    </source>
</evidence>
<evidence type="ECO:0000256" key="5">
    <source>
        <dbReference type="ARBA" id="ARBA00023163"/>
    </source>
</evidence>
<evidence type="ECO:0000313" key="9">
    <source>
        <dbReference type="EMBL" id="KND89243.1"/>
    </source>
</evidence>
<feature type="compositionally biased region" description="Basic and acidic residues" evidence="7">
    <location>
        <begin position="61"/>
        <end position="70"/>
    </location>
</feature>
<gene>
    <name evidence="9" type="ORF">TOPH_06114</name>
</gene>
<dbReference type="Pfam" id="PF04082">
    <property type="entry name" value="Fungal_trans"/>
    <property type="match status" value="1"/>
</dbReference>
<evidence type="ECO:0000256" key="6">
    <source>
        <dbReference type="ARBA" id="ARBA00023242"/>
    </source>
</evidence>
<reference evidence="9 10" key="1">
    <citation type="journal article" date="2015" name="BMC Genomics">
        <title>The genome of the truffle-parasite Tolypocladium ophioglossoides and the evolution of antifungal peptaibiotics.</title>
        <authorList>
            <person name="Quandt C.A."/>
            <person name="Bushley K.E."/>
            <person name="Spatafora J.W."/>
        </authorList>
    </citation>
    <scope>NUCLEOTIDE SEQUENCE [LARGE SCALE GENOMIC DNA]</scope>
    <source>
        <strain evidence="9 10">CBS 100239</strain>
    </source>
</reference>
<feature type="compositionally biased region" description="Polar residues" evidence="7">
    <location>
        <begin position="72"/>
        <end position="82"/>
    </location>
</feature>
<dbReference type="AlphaFoldDB" id="A0A0L0N545"/>
<dbReference type="PANTHER" id="PTHR31779">
    <property type="entry name" value="2-NITROPROPANE DIOXYGENASE FAMILY, PUTATIVE (AFU_ORTHOLOGUE AFUA_2G17430)-RELATED"/>
    <property type="match status" value="1"/>
</dbReference>
<evidence type="ECO:0000256" key="1">
    <source>
        <dbReference type="ARBA" id="ARBA00022723"/>
    </source>
</evidence>
<dbReference type="PANTHER" id="PTHR31779:SF3">
    <property type="entry name" value="PROTEIN RDR1"/>
    <property type="match status" value="1"/>
</dbReference>
<accession>A0A0L0N545</accession>
<dbReference type="SUPFAM" id="SSF57701">
    <property type="entry name" value="Zn2/Cys6 DNA-binding domain"/>
    <property type="match status" value="1"/>
</dbReference>
<feature type="domain" description="Zn(2)-C6 fungal-type" evidence="8">
    <location>
        <begin position="20"/>
        <end position="49"/>
    </location>
</feature>
<feature type="region of interest" description="Disordered" evidence="7">
    <location>
        <begin position="56"/>
        <end position="98"/>
    </location>
</feature>
<organism evidence="9 10">
    <name type="scientific">Tolypocladium ophioglossoides (strain CBS 100239)</name>
    <name type="common">Snaketongue truffleclub</name>
    <name type="synonym">Elaphocordyceps ophioglossoides</name>
    <dbReference type="NCBI Taxonomy" id="1163406"/>
    <lineage>
        <taxon>Eukaryota</taxon>
        <taxon>Fungi</taxon>
        <taxon>Dikarya</taxon>
        <taxon>Ascomycota</taxon>
        <taxon>Pezizomycotina</taxon>
        <taxon>Sordariomycetes</taxon>
        <taxon>Hypocreomycetidae</taxon>
        <taxon>Hypocreales</taxon>
        <taxon>Ophiocordycipitaceae</taxon>
        <taxon>Tolypocladium</taxon>
    </lineage>
</organism>
<dbReference type="CDD" id="cd00067">
    <property type="entry name" value="GAL4"/>
    <property type="match status" value="1"/>
</dbReference>
<keyword evidence="2" id="KW-0862">Zinc</keyword>
<dbReference type="GO" id="GO:0003677">
    <property type="term" value="F:DNA binding"/>
    <property type="evidence" value="ECO:0007669"/>
    <property type="project" value="UniProtKB-KW"/>
</dbReference>
<dbReference type="EMBL" id="LFRF01000020">
    <property type="protein sequence ID" value="KND89243.1"/>
    <property type="molecule type" value="Genomic_DNA"/>
</dbReference>
<dbReference type="Pfam" id="PF00172">
    <property type="entry name" value="Zn_clus"/>
    <property type="match status" value="1"/>
</dbReference>
<dbReference type="OrthoDB" id="4064873at2759"/>
<evidence type="ECO:0000256" key="7">
    <source>
        <dbReference type="SAM" id="MobiDB-lite"/>
    </source>
</evidence>
<dbReference type="CDD" id="cd12148">
    <property type="entry name" value="fungal_TF_MHR"/>
    <property type="match status" value="1"/>
</dbReference>
<dbReference type="GO" id="GO:0009410">
    <property type="term" value="P:response to xenobiotic stimulus"/>
    <property type="evidence" value="ECO:0007669"/>
    <property type="project" value="EnsemblFungi"/>
</dbReference>
<comment type="caution">
    <text evidence="9">The sequence shown here is derived from an EMBL/GenBank/DDBJ whole genome shotgun (WGS) entry which is preliminary data.</text>
</comment>
<evidence type="ECO:0000313" key="10">
    <source>
        <dbReference type="Proteomes" id="UP000036947"/>
    </source>
</evidence>
<dbReference type="GO" id="GO:0000981">
    <property type="term" value="F:DNA-binding transcription factor activity, RNA polymerase II-specific"/>
    <property type="evidence" value="ECO:0007669"/>
    <property type="project" value="InterPro"/>
</dbReference>
<dbReference type="PROSITE" id="PS00463">
    <property type="entry name" value="ZN2_CY6_FUNGAL_1"/>
    <property type="match status" value="1"/>
</dbReference>
<evidence type="ECO:0000256" key="4">
    <source>
        <dbReference type="ARBA" id="ARBA00023125"/>
    </source>
</evidence>
<name>A0A0L0N545_TOLOC</name>
<evidence type="ECO:0000256" key="2">
    <source>
        <dbReference type="ARBA" id="ARBA00022833"/>
    </source>
</evidence>
<proteinExistence type="predicted"/>
<dbReference type="SMART" id="SM00066">
    <property type="entry name" value="GAL4"/>
    <property type="match status" value="1"/>
</dbReference>
<dbReference type="GO" id="GO:0006351">
    <property type="term" value="P:DNA-templated transcription"/>
    <property type="evidence" value="ECO:0007669"/>
    <property type="project" value="InterPro"/>
</dbReference>
<keyword evidence="1" id="KW-0479">Metal-binding</keyword>
<sequence>MATHASQAGRHSRRQRARKACTECRRRKRRCDGLSPCSMCTQYEYECRYGEEPLASNHHRGGTEAERELDASEQQSRPTTSDRGVATRTGQGILDPSKSRYMSQNSAVAFPNLLGVEFGSQFPPRLHSFAWNCGIRPEEPPSARTLLMELASLAECQRYSKIYFSNVHDSFNLLDQEEFLQVCDRLWTSTDRDLVLEAVVGGVIALGSYFALHKGHPREAEIAKHVKDVLEDSTISRRPSLDQIIAWVLRTLYLRSTTRPHLTWLASSIALHLAEAIGLHRDMESEILTHRIESQTGTKGSRTFWIAWSLNTMISYEYGRTRKSFDSISCDRAILEEKGGSTGQQLRMAQLIPDDQAITDPTSSVEILETSIRKLQEIEPVTGYPVLCRADICFSLYRRLRLFKLRIAKDVILSILGVGRIAVEAAYGFAQRGVPWWNLLSTTFQYFCVLLAIDSSDSLSQVSWALSKLEGIARMLDTHLAFEALETAKTLLRDSMRKKRQELAFMEIADGATMPLPAEEINLDWDALLDPLNAEIFMFGST</sequence>
<protein>
    <submittedName>
        <fullName evidence="9">Protein RDR1</fullName>
    </submittedName>
</protein>
<dbReference type="InterPro" id="IPR007219">
    <property type="entry name" value="XnlR_reg_dom"/>
</dbReference>
<keyword evidence="10" id="KW-1185">Reference proteome</keyword>
<dbReference type="InterPro" id="IPR036864">
    <property type="entry name" value="Zn2-C6_fun-type_DNA-bd_sf"/>
</dbReference>
<dbReference type="InterPro" id="IPR052478">
    <property type="entry name" value="Metabolite_Synth_Reg"/>
</dbReference>
<dbReference type="PROSITE" id="PS50048">
    <property type="entry name" value="ZN2_CY6_FUNGAL_2"/>
    <property type="match status" value="1"/>
</dbReference>
<dbReference type="Proteomes" id="UP000036947">
    <property type="component" value="Unassembled WGS sequence"/>
</dbReference>
<keyword evidence="6" id="KW-0539">Nucleus</keyword>
<keyword evidence="5" id="KW-0804">Transcription</keyword>
<keyword evidence="4" id="KW-0238">DNA-binding</keyword>
<keyword evidence="3" id="KW-0805">Transcription regulation</keyword>
<dbReference type="InterPro" id="IPR001138">
    <property type="entry name" value="Zn2Cys6_DnaBD"/>
</dbReference>
<dbReference type="Gene3D" id="4.10.240.10">
    <property type="entry name" value="Zn(2)-C6 fungal-type DNA-binding domain"/>
    <property type="match status" value="1"/>
</dbReference>
<evidence type="ECO:0000256" key="3">
    <source>
        <dbReference type="ARBA" id="ARBA00023015"/>
    </source>
</evidence>